<reference evidence="1 2" key="1">
    <citation type="journal article" date="2017" name="G3 (Bethesda)">
        <title>The Physical Genome Mapping of Anopheles albimanus Corrected Scaffold Misassemblies and Identified Interarm Rearrangements in Genus Anopheles.</title>
        <authorList>
            <person name="Artemov G.N."/>
            <person name="Peery A.N."/>
            <person name="Jiang X."/>
            <person name="Tu Z."/>
            <person name="Stegniy V.N."/>
            <person name="Sharakhova M.V."/>
            <person name="Sharakhov I.V."/>
        </authorList>
    </citation>
    <scope>NUCLEOTIDE SEQUENCE [LARGE SCALE GENOMIC DNA]</scope>
    <source>
        <strain evidence="1 2">ALBI9_A</strain>
    </source>
</reference>
<dbReference type="VEuPathDB" id="VectorBase:AALB003518"/>
<evidence type="ECO:0000313" key="2">
    <source>
        <dbReference type="Proteomes" id="UP000069272"/>
    </source>
</evidence>
<evidence type="ECO:0000313" key="1">
    <source>
        <dbReference type="EnsemblMetazoa" id="AALB003518-PA"/>
    </source>
</evidence>
<accession>A0A182FAI9</accession>
<dbReference type="AlphaFoldDB" id="A0A182FAI9"/>
<dbReference type="EnsemblMetazoa" id="AALB003518-RA">
    <property type="protein sequence ID" value="AALB003518-PA"/>
    <property type="gene ID" value="AALB003518"/>
</dbReference>
<protein>
    <submittedName>
        <fullName evidence="1">Uncharacterized protein</fullName>
    </submittedName>
</protein>
<proteinExistence type="predicted"/>
<organism evidence="1 2">
    <name type="scientific">Anopheles albimanus</name>
    <name type="common">New world malaria mosquito</name>
    <dbReference type="NCBI Taxonomy" id="7167"/>
    <lineage>
        <taxon>Eukaryota</taxon>
        <taxon>Metazoa</taxon>
        <taxon>Ecdysozoa</taxon>
        <taxon>Arthropoda</taxon>
        <taxon>Hexapoda</taxon>
        <taxon>Insecta</taxon>
        <taxon>Pterygota</taxon>
        <taxon>Neoptera</taxon>
        <taxon>Endopterygota</taxon>
        <taxon>Diptera</taxon>
        <taxon>Nematocera</taxon>
        <taxon>Culicoidea</taxon>
        <taxon>Culicidae</taxon>
        <taxon>Anophelinae</taxon>
        <taxon>Anopheles</taxon>
    </lineage>
</organism>
<reference evidence="1" key="2">
    <citation type="submission" date="2022-08" db="UniProtKB">
        <authorList>
            <consortium name="EnsemblMetazoa"/>
        </authorList>
    </citation>
    <scope>IDENTIFICATION</scope>
    <source>
        <strain evidence="1">STECLA/ALBI9_A</strain>
    </source>
</reference>
<dbReference type="Proteomes" id="UP000069272">
    <property type="component" value="Chromosome 2R"/>
</dbReference>
<sequence>MLCVSNGPTYLNASLHDPNQLDVTIRSRKSSPPCTPYPRVVWALDYPKSIPSGDYRKDISTKDAKNATIYAMHFQVNFDGTWNIDLIYEA</sequence>
<name>A0A182FAI9_ANOAL</name>
<keyword evidence="2" id="KW-1185">Reference proteome</keyword>